<dbReference type="Proteomes" id="UP001589810">
    <property type="component" value="Unassembled WGS sequence"/>
</dbReference>
<name>A0ABV6MMY3_9PSEU</name>
<evidence type="ECO:0000313" key="2">
    <source>
        <dbReference type="EMBL" id="MFC0541487.1"/>
    </source>
</evidence>
<sequence length="68" mass="7240">MALAPWRYTPLSATLMSAFFLYGGLVSSEFTAKLIRPDAVLDFAAGWVQMLSFAVAAVLSIAAVVRSA</sequence>
<evidence type="ECO:0000313" key="3">
    <source>
        <dbReference type="Proteomes" id="UP001589810"/>
    </source>
</evidence>
<dbReference type="RefSeq" id="WP_273942497.1">
    <property type="nucleotide sequence ID" value="NZ_CP097263.1"/>
</dbReference>
<keyword evidence="1" id="KW-0472">Membrane</keyword>
<evidence type="ECO:0000256" key="1">
    <source>
        <dbReference type="SAM" id="Phobius"/>
    </source>
</evidence>
<comment type="caution">
    <text evidence="2">The sequence shown here is derived from an EMBL/GenBank/DDBJ whole genome shotgun (WGS) entry which is preliminary data.</text>
</comment>
<keyword evidence="1" id="KW-1133">Transmembrane helix</keyword>
<protein>
    <submittedName>
        <fullName evidence="2">Uncharacterized protein</fullName>
    </submittedName>
</protein>
<feature type="transmembrane region" description="Helical" evidence="1">
    <location>
        <begin position="44"/>
        <end position="65"/>
    </location>
</feature>
<proteinExistence type="predicted"/>
<keyword evidence="1" id="KW-0812">Transmembrane</keyword>
<organism evidence="2 3">
    <name type="scientific">Kutzneria chonburiensis</name>
    <dbReference type="NCBI Taxonomy" id="1483604"/>
    <lineage>
        <taxon>Bacteria</taxon>
        <taxon>Bacillati</taxon>
        <taxon>Actinomycetota</taxon>
        <taxon>Actinomycetes</taxon>
        <taxon>Pseudonocardiales</taxon>
        <taxon>Pseudonocardiaceae</taxon>
        <taxon>Kutzneria</taxon>
    </lineage>
</organism>
<reference evidence="2 3" key="1">
    <citation type="submission" date="2024-09" db="EMBL/GenBank/DDBJ databases">
        <authorList>
            <person name="Sun Q."/>
            <person name="Mori K."/>
        </authorList>
    </citation>
    <scope>NUCLEOTIDE SEQUENCE [LARGE SCALE GENOMIC DNA]</scope>
    <source>
        <strain evidence="2 3">TBRC 1432</strain>
    </source>
</reference>
<gene>
    <name evidence="2" type="ORF">ACFFH7_08335</name>
</gene>
<keyword evidence="3" id="KW-1185">Reference proteome</keyword>
<accession>A0ABV6MMY3</accession>
<dbReference type="EMBL" id="JBHLUD010000002">
    <property type="protein sequence ID" value="MFC0541487.1"/>
    <property type="molecule type" value="Genomic_DNA"/>
</dbReference>